<dbReference type="Proteomes" id="UP000661112">
    <property type="component" value="Unassembled WGS sequence"/>
</dbReference>
<dbReference type="EMBL" id="JACJSG010000001">
    <property type="protein sequence ID" value="MBD2499083.1"/>
    <property type="molecule type" value="Genomic_DNA"/>
</dbReference>
<name>A0ABR8CVX9_9NOST</name>
<dbReference type="RefSeq" id="WP_190465487.1">
    <property type="nucleotide sequence ID" value="NZ_JACJSG010000001.1"/>
</dbReference>
<dbReference type="InterPro" id="IPR027417">
    <property type="entry name" value="P-loop_NTPase"/>
</dbReference>
<dbReference type="InterPro" id="IPR051082">
    <property type="entry name" value="Pentapeptide-BTB/POZ_domain"/>
</dbReference>
<dbReference type="Gene3D" id="3.40.50.300">
    <property type="entry name" value="P-loop containing nucleotide triphosphate hydrolases"/>
    <property type="match status" value="1"/>
</dbReference>
<evidence type="ECO:0000313" key="3">
    <source>
        <dbReference type="Proteomes" id="UP000661112"/>
    </source>
</evidence>
<dbReference type="PANTHER" id="PTHR14136">
    <property type="entry name" value="BTB_POZ DOMAIN-CONTAINING PROTEIN KCTD9"/>
    <property type="match status" value="1"/>
</dbReference>
<comment type="caution">
    <text evidence="2">The sequence shown here is derived from an EMBL/GenBank/DDBJ whole genome shotgun (WGS) entry which is preliminary data.</text>
</comment>
<evidence type="ECO:0000259" key="1">
    <source>
        <dbReference type="Pfam" id="PF22735"/>
    </source>
</evidence>
<dbReference type="Gene3D" id="2.160.20.80">
    <property type="entry name" value="E3 ubiquitin-protein ligase SopA"/>
    <property type="match status" value="2"/>
</dbReference>
<accession>A0ABR8CVX9</accession>
<feature type="domain" description="NACHT N-terminal Helical" evidence="1">
    <location>
        <begin position="20"/>
        <end position="221"/>
    </location>
</feature>
<dbReference type="PANTHER" id="PTHR14136:SF17">
    <property type="entry name" value="BTB_POZ DOMAIN-CONTAINING PROTEIN KCTD9"/>
    <property type="match status" value="1"/>
</dbReference>
<dbReference type="SUPFAM" id="SSF52540">
    <property type="entry name" value="P-loop containing nucleoside triphosphate hydrolases"/>
    <property type="match status" value="1"/>
</dbReference>
<organism evidence="2 3">
    <name type="scientific">Anabaena azotica FACHB-119</name>
    <dbReference type="NCBI Taxonomy" id="947527"/>
    <lineage>
        <taxon>Bacteria</taxon>
        <taxon>Bacillati</taxon>
        <taxon>Cyanobacteriota</taxon>
        <taxon>Cyanophyceae</taxon>
        <taxon>Nostocales</taxon>
        <taxon>Nostocaceae</taxon>
        <taxon>Anabaena</taxon>
        <taxon>Anabaena azotica</taxon>
    </lineage>
</organism>
<dbReference type="SUPFAM" id="SSF141571">
    <property type="entry name" value="Pentapeptide repeat-like"/>
    <property type="match status" value="1"/>
</dbReference>
<sequence>MNEESGFSVSKPVKFWNKSINADFKELFKSLGKAGIDGVLGNWGEVAKGFLEATAALGLANKPEEIAWLLIYRSLTQALFDLVEGNKELLIEQPNPSDFELLCNTLNETLESKEVRIDKQFFSNPKNLSIIQYIQTALIDWLKYFIVNENQAKTISYRLPTYFVFSLHKEWSKHPDKYACLKEEINTPFTKAAEKEQAWQLYLAWLQKQVEEPIFDEAFGLKQVYVPLRAYYQQRVEAKRDDDLASRGRDEHHYERIVIDLEHELTTWLEKTDYDDAIRVISGGPGSGKSSFAKIFAANQAEKGQPVIFIPLHQFELSDDLVDAVGKFVRDDGFLRYNPLEKDKSETKLLIIFDGLDELAIQGKIASETAQQFIREVQRKVERFNDRGETRLKVLISGRELVIQTNSSDFRKPQQILHILPYFLNEQERNNYIDKQNLLGQDQRQDWWQKYGMASGRQYSGLPEELNKENLTEITTQPLLNYLVALSYVRGKVDFSQEDSNLNLIYDDLLKAVYERGWERHKHRTLQGIEEKDFIRILEEIALASWHGNGRTTTVREIEAHCNNGGLKNLLENFQEGAKLGVTRLLAAFYFRQSGTNIQGDKTFEFTHKSFGEYLTAKRIVREVKLIHKKLEDRKNDPDEGWDEKDALTRWAILCGASPMDEYVFKFVVDEVRLQNLSDVESWQEKLSHLMGIMLRHGMPMERLNPRPDFQEENQQARNAEEALLVVLNACARVTEKVSTIEWDFTDTFGTWISKIQGQRIGAENALILSCLSFLNLSECILHNRDFYGANLKKANCSHTRLAFANFHLANVKNINFQEAWLVSANLERANLEGANLEGATLKEANLQGANLQGANLQGAYLQGAYLQRSNLQGANLQGANLQGANLQGADVQGTILEEEDLTNLTQNVDSNSGDSNS</sequence>
<dbReference type="InterPro" id="IPR054568">
    <property type="entry name" value="NNH3"/>
</dbReference>
<proteinExistence type="predicted"/>
<reference evidence="2 3" key="1">
    <citation type="journal article" date="2020" name="ISME J.">
        <title>Comparative genomics reveals insights into cyanobacterial evolution and habitat adaptation.</title>
        <authorList>
            <person name="Chen M.Y."/>
            <person name="Teng W.K."/>
            <person name="Zhao L."/>
            <person name="Hu C.X."/>
            <person name="Zhou Y.K."/>
            <person name="Han B.P."/>
            <person name="Song L.R."/>
            <person name="Shu W.S."/>
        </authorList>
    </citation>
    <scope>NUCLEOTIDE SEQUENCE [LARGE SCALE GENOMIC DNA]</scope>
    <source>
        <strain evidence="2 3">FACHB-119</strain>
    </source>
</reference>
<dbReference type="Pfam" id="PF22735">
    <property type="entry name" value="NNH3"/>
    <property type="match status" value="1"/>
</dbReference>
<evidence type="ECO:0000313" key="2">
    <source>
        <dbReference type="EMBL" id="MBD2499083.1"/>
    </source>
</evidence>
<keyword evidence="3" id="KW-1185">Reference proteome</keyword>
<protein>
    <submittedName>
        <fullName evidence="2">Pentapeptide repeat-containing protein</fullName>
    </submittedName>
</protein>
<dbReference type="Pfam" id="PF00805">
    <property type="entry name" value="Pentapeptide"/>
    <property type="match status" value="3"/>
</dbReference>
<dbReference type="InterPro" id="IPR001646">
    <property type="entry name" value="5peptide_repeat"/>
</dbReference>
<gene>
    <name evidence="2" type="ORF">H6G83_00400</name>
</gene>